<organism evidence="1">
    <name type="scientific">Pluralibacter gergoviae</name>
    <name type="common">Enterobacter gergoviae</name>
    <dbReference type="NCBI Taxonomy" id="61647"/>
    <lineage>
        <taxon>Bacteria</taxon>
        <taxon>Pseudomonadati</taxon>
        <taxon>Pseudomonadota</taxon>
        <taxon>Gammaproteobacteria</taxon>
        <taxon>Enterobacterales</taxon>
        <taxon>Enterobacteriaceae</taxon>
        <taxon>Pluralibacter</taxon>
    </lineage>
</organism>
<keyword evidence="1" id="KW-0614">Plasmid</keyword>
<dbReference type="SMR" id="A0A142I425"/>
<geneLocation type="plasmid" evidence="1">
    <name>pFB2.1</name>
</geneLocation>
<accession>A0A142I425</accession>
<proteinExistence type="predicted"/>
<name>A0A142I425_PLUGE</name>
<evidence type="ECO:0000313" key="2">
    <source>
        <dbReference type="EMBL" id="EML1474677.1"/>
    </source>
</evidence>
<evidence type="ECO:0000313" key="1">
    <source>
        <dbReference type="EMBL" id="AMR39390.1"/>
    </source>
</evidence>
<dbReference type="EMBL" id="CP014776">
    <property type="protein sequence ID" value="AMR39390.1"/>
    <property type="molecule type" value="Genomic_DNA"/>
</dbReference>
<dbReference type="AlphaFoldDB" id="A0A142I425"/>
<protein>
    <submittedName>
        <fullName evidence="1">Uncharacterized protein</fullName>
    </submittedName>
</protein>
<reference evidence="2" key="2">
    <citation type="submission" date="2024-02" db="EMBL/GenBank/DDBJ databases">
        <authorList>
            <consortium name="Clinical and Environmental Microbiology Branch: Whole genome sequencing antimicrobial resistance pathogens in the healthcare setting"/>
        </authorList>
    </citation>
    <scope>NUCLEOTIDE SEQUENCE</scope>
    <source>
        <strain evidence="2">2021DK-00143</strain>
    </source>
</reference>
<gene>
    <name evidence="1" type="ORF">LG71_26995</name>
    <name evidence="2" type="ORF">QEG54_005533</name>
</gene>
<reference evidence="1" key="1">
    <citation type="submission" date="2016-03" db="EMBL/GenBank/DDBJ databases">
        <authorList>
            <person name="Ploux O."/>
        </authorList>
    </citation>
    <scope>NUCLEOTIDE SEQUENCE</scope>
    <source>
        <strain evidence="1">FB2</strain>
        <plasmid evidence="1">pFB2.1</plasmid>
    </source>
</reference>
<sequence>MNHPVESVYSALTSILLPYMGEPVPVQRNCSCCGRAPSEFDGVGFELVNAYRERVVHCRPCQTFFVSAPELMGVENPKKPTTGQKFGMWSGVGAVINVEDNSSVLLAPQGVVNKLPEHFFDHVEVITATSGQHLEYLFNTELKFPLIYIQNFGVKTYELVRSLRVSLSADAIYTCADQLLTRQNEVLYMLDLKKAKELHQEIKNYSKKEMDIFIRTVTLLAYSRITPEAASNEFKKNNLIPLLLLLPTDPHQRLSILHLLKKV</sequence>
<dbReference type="EMBL" id="ABLOKC030000069">
    <property type="protein sequence ID" value="EML1474677.1"/>
    <property type="molecule type" value="Genomic_DNA"/>
</dbReference>